<feature type="chain" id="PRO_5022966116" description="Outer membrane protein beta-barrel domain-containing protein" evidence="1">
    <location>
        <begin position="21"/>
        <end position="170"/>
    </location>
</feature>
<evidence type="ECO:0000313" key="2">
    <source>
        <dbReference type="EMBL" id="QEN04074.1"/>
    </source>
</evidence>
<reference evidence="2 3" key="1">
    <citation type="submission" date="2019-02" db="EMBL/GenBank/DDBJ databases">
        <authorList>
            <person name="Fomenkov A."/>
            <person name="Dubinina G."/>
            <person name="Grabovich M."/>
            <person name="Vincze T."/>
            <person name="Roberts R.J."/>
        </authorList>
    </citation>
    <scope>NUCLEOTIDE SEQUENCE [LARGE SCALE GENOMIC DNA]</scope>
    <source>
        <strain evidence="2 3">P</strain>
    </source>
</reference>
<evidence type="ECO:0000313" key="3">
    <source>
        <dbReference type="Proteomes" id="UP000323824"/>
    </source>
</evidence>
<evidence type="ECO:0000256" key="1">
    <source>
        <dbReference type="SAM" id="SignalP"/>
    </source>
</evidence>
<keyword evidence="1" id="KW-0732">Signal</keyword>
<dbReference type="AlphaFoldDB" id="A0A5C1QBN5"/>
<name>A0A5C1QBN5_9SPIO</name>
<dbReference type="RefSeq" id="WP_149567331.1">
    <property type="nucleotide sequence ID" value="NZ_CP035807.1"/>
</dbReference>
<evidence type="ECO:0008006" key="4">
    <source>
        <dbReference type="Google" id="ProtNLM"/>
    </source>
</evidence>
<reference evidence="2 3" key="2">
    <citation type="submission" date="2019-09" db="EMBL/GenBank/DDBJ databases">
        <title>Complete Genome Sequence and Methylome Analysis of free living Spirochaetas.</title>
        <authorList>
            <person name="Leshcheva N."/>
            <person name="Mikheeva N."/>
        </authorList>
    </citation>
    <scope>NUCLEOTIDE SEQUENCE [LARGE SCALE GENOMIC DNA]</scope>
    <source>
        <strain evidence="2 3">P</strain>
    </source>
</reference>
<protein>
    <recommendedName>
        <fullName evidence="4">Outer membrane protein beta-barrel domain-containing protein</fullName>
    </recommendedName>
</protein>
<dbReference type="Proteomes" id="UP000323824">
    <property type="component" value="Chromosome"/>
</dbReference>
<keyword evidence="3" id="KW-1185">Reference proteome</keyword>
<dbReference type="EMBL" id="CP035807">
    <property type="protein sequence ID" value="QEN04074.1"/>
    <property type="molecule type" value="Genomic_DNA"/>
</dbReference>
<proteinExistence type="predicted"/>
<gene>
    <name evidence="2" type="ORF">EW093_04955</name>
</gene>
<accession>A0A5C1QBN5</accession>
<feature type="signal peptide" evidence="1">
    <location>
        <begin position="1"/>
        <end position="20"/>
    </location>
</feature>
<sequence>MNKKTILILIIFSLSLGVSARQGRDVTLITSYILPVENSAFNSSLVLGIGSDFWGIFEFTGKAYFEIDSSADSFFKSFQAPNVFSAGVGMNIPMGGFYLKSDYQRFFAIQSDMNDLSVSKFTDSYKFGIGIDLDRDVELEVYHRTLLDSRDNFIDNDSQGFIGVSLNFVL</sequence>
<organism evidence="2 3">
    <name type="scientific">Thiospirochaeta perfilievii</name>
    <dbReference type="NCBI Taxonomy" id="252967"/>
    <lineage>
        <taxon>Bacteria</taxon>
        <taxon>Pseudomonadati</taxon>
        <taxon>Spirochaetota</taxon>
        <taxon>Spirochaetia</taxon>
        <taxon>Spirochaetales</taxon>
        <taxon>Spirochaetaceae</taxon>
        <taxon>Thiospirochaeta</taxon>
    </lineage>
</organism>
<dbReference type="KEGG" id="sper:EW093_04955"/>